<dbReference type="NCBIfam" id="TIGR00313">
    <property type="entry name" value="cobQ"/>
    <property type="match status" value="1"/>
</dbReference>
<dbReference type="EMBL" id="JALBUF010000003">
    <property type="protein sequence ID" value="MCI0183072.1"/>
    <property type="molecule type" value="Genomic_DNA"/>
</dbReference>
<evidence type="ECO:0000259" key="6">
    <source>
        <dbReference type="Pfam" id="PF07685"/>
    </source>
</evidence>
<dbReference type="InterPro" id="IPR011698">
    <property type="entry name" value="GATase_3"/>
</dbReference>
<comment type="function">
    <text evidence="4">Catalyzes amidations at positions B, D, E, and G on adenosylcobyrinic A,C-diamide. NH(2) groups are provided by glutamine, and one molecule of ATP is hydrogenolyzed for each amidation.</text>
</comment>
<protein>
    <recommendedName>
        <fullName evidence="4">Cobyric acid synthase</fullName>
    </recommendedName>
</protein>
<dbReference type="InterPro" id="IPR004459">
    <property type="entry name" value="CobQ_synth"/>
</dbReference>
<keyword evidence="3 4" id="KW-0315">Glutamine amidotransferase</keyword>
<proteinExistence type="inferred from homology"/>
<comment type="pathway">
    <text evidence="1 4">Cofactor biosynthesis; adenosylcobalamin biosynthesis.</text>
</comment>
<dbReference type="RefSeq" id="WP_241712865.1">
    <property type="nucleotide sequence ID" value="NZ_JALBUF010000003.1"/>
</dbReference>
<feature type="domain" description="CobQ/CobB/MinD/ParA nucleotide binding" evidence="5">
    <location>
        <begin position="10"/>
        <end position="236"/>
    </location>
</feature>
<dbReference type="Gene3D" id="3.40.50.300">
    <property type="entry name" value="P-loop containing nucleotide triphosphate hydrolases"/>
    <property type="match status" value="1"/>
</dbReference>
<evidence type="ECO:0000259" key="5">
    <source>
        <dbReference type="Pfam" id="PF01656"/>
    </source>
</evidence>
<dbReference type="Proteomes" id="UP001139263">
    <property type="component" value="Unassembled WGS sequence"/>
</dbReference>
<evidence type="ECO:0000256" key="3">
    <source>
        <dbReference type="ARBA" id="ARBA00022962"/>
    </source>
</evidence>
<dbReference type="Pfam" id="PF07685">
    <property type="entry name" value="GATase_3"/>
    <property type="match status" value="1"/>
</dbReference>
<comment type="similarity">
    <text evidence="4">Belongs to the CobB/CobQ family. CobQ subfamily.</text>
</comment>
<keyword evidence="2 4" id="KW-0169">Cobalamin biosynthesis</keyword>
<dbReference type="AlphaFoldDB" id="A0A9X2AE82"/>
<dbReference type="SUPFAM" id="SSF52540">
    <property type="entry name" value="P-loop containing nucleoside triphosphate hydrolases"/>
    <property type="match status" value="1"/>
</dbReference>
<feature type="active site" description="Nucleophile" evidence="4">
    <location>
        <position position="349"/>
    </location>
</feature>
<dbReference type="InterPro" id="IPR029062">
    <property type="entry name" value="Class_I_gatase-like"/>
</dbReference>
<reference evidence="7" key="1">
    <citation type="submission" date="2022-03" db="EMBL/GenBank/DDBJ databases">
        <title>Draft Genome Sequence of Firmicute Strain S0AB, a Heterotrophic Iron/Sulfur-Oxidizing Extreme Acidophile.</title>
        <authorList>
            <person name="Vergara E."/>
            <person name="Pakostova E."/>
            <person name="Johnson D.B."/>
            <person name="Holmes D.S."/>
        </authorList>
    </citation>
    <scope>NUCLEOTIDE SEQUENCE</scope>
    <source>
        <strain evidence="7">S0AB</strain>
    </source>
</reference>
<dbReference type="SUPFAM" id="SSF52317">
    <property type="entry name" value="Class I glutamine amidotransferase-like"/>
    <property type="match status" value="1"/>
</dbReference>
<keyword evidence="8" id="KW-1185">Reference proteome</keyword>
<dbReference type="GO" id="GO:0009236">
    <property type="term" value="P:cobalamin biosynthetic process"/>
    <property type="evidence" value="ECO:0007669"/>
    <property type="project" value="UniProtKB-UniRule"/>
</dbReference>
<dbReference type="InterPro" id="IPR047045">
    <property type="entry name" value="CobQ_N"/>
</dbReference>
<dbReference type="InterPro" id="IPR027417">
    <property type="entry name" value="P-loop_NTPase"/>
</dbReference>
<feature type="active site" evidence="4">
    <location>
        <position position="453"/>
    </location>
</feature>
<dbReference type="InterPro" id="IPR033949">
    <property type="entry name" value="CobQ_GATase1"/>
</dbReference>
<dbReference type="GO" id="GO:0015420">
    <property type="term" value="F:ABC-type vitamin B12 transporter activity"/>
    <property type="evidence" value="ECO:0007669"/>
    <property type="project" value="UniProtKB-UniRule"/>
</dbReference>
<dbReference type="PANTHER" id="PTHR21343:SF1">
    <property type="entry name" value="COBYRIC ACID SYNTHASE"/>
    <property type="match status" value="1"/>
</dbReference>
<dbReference type="CDD" id="cd05389">
    <property type="entry name" value="CobQ_N"/>
    <property type="match status" value="1"/>
</dbReference>
<organism evidence="7 8">
    <name type="scientific">Sulfoacidibacillus ferrooxidans</name>
    <dbReference type="NCBI Taxonomy" id="2005001"/>
    <lineage>
        <taxon>Bacteria</taxon>
        <taxon>Bacillati</taxon>
        <taxon>Bacillota</taxon>
        <taxon>Bacilli</taxon>
        <taxon>Bacillales</taxon>
        <taxon>Alicyclobacillaceae</taxon>
        <taxon>Sulfoacidibacillus</taxon>
    </lineage>
</organism>
<accession>A0A9X2AE82</accession>
<evidence type="ECO:0000256" key="1">
    <source>
        <dbReference type="ARBA" id="ARBA00004953"/>
    </source>
</evidence>
<dbReference type="Pfam" id="PF01656">
    <property type="entry name" value="CbiA"/>
    <property type="match status" value="1"/>
</dbReference>
<dbReference type="PANTHER" id="PTHR21343">
    <property type="entry name" value="DETHIOBIOTIN SYNTHETASE"/>
    <property type="match status" value="1"/>
</dbReference>
<evidence type="ECO:0000313" key="8">
    <source>
        <dbReference type="Proteomes" id="UP001139263"/>
    </source>
</evidence>
<gene>
    <name evidence="7" type="primary">cobQ_2</name>
    <name evidence="4" type="synonym">cobQ</name>
    <name evidence="7" type="ORF">MM817_01342</name>
</gene>
<dbReference type="HAMAP" id="MF_00028">
    <property type="entry name" value="CobQ"/>
    <property type="match status" value="1"/>
</dbReference>
<dbReference type="CDD" id="cd01750">
    <property type="entry name" value="GATase1_CobQ"/>
    <property type="match status" value="1"/>
</dbReference>
<evidence type="ECO:0000256" key="4">
    <source>
        <dbReference type="HAMAP-Rule" id="MF_00028"/>
    </source>
</evidence>
<dbReference type="Gene3D" id="3.40.50.880">
    <property type="match status" value="1"/>
</dbReference>
<sequence length="523" mass="58022">MGVQHGAKGIMFLGTASNVGKSTLSTALCRILAQDGYRVAPFKAQNMSLNSAVTPSGREIGRAQAVQAEAAGILSNEHMNPVLLKPTGSSRSQVVVQGRVKETMSARSYFQSNKSELWQAVVESYTFLKERYDVIVMEGAGSPVEMNLKSRDIVNMRAAMMADADVFLVADIDRGGIFASVVGTLLLLTEEERARVKGIIVNKFRGDPKLFEDGVRLLEEYAKVPVLGVIPHIADLGIEEEDSLGLEEDRYHHVKAHTREDQVPDEQRVHIGIIHLPHIANFTDFDPLFLEAEVSVTFCTKVEDLIGVDAIILPGTKNTMEDLRFLHESGLAKAITQHATKGVSVLGICGGLQMLGERVMDPHHHESEDSVIPGLHLFHYETTITDEKRTELVRGELQGVFAGIFVHGYEIHMGKTVGDKDQAFALAKSDRDITMIEDGAQSLDGRYIGTYLHGILHNDHFRVIWLNRLRAVHGWKPLEHTVLTSEVRAHAYDRLASIVREHLDMNVVYQLLKQDSKRGENCI</sequence>
<dbReference type="GO" id="GO:0003824">
    <property type="term" value="F:catalytic activity"/>
    <property type="evidence" value="ECO:0007669"/>
    <property type="project" value="InterPro"/>
</dbReference>
<evidence type="ECO:0000256" key="2">
    <source>
        <dbReference type="ARBA" id="ARBA00022573"/>
    </source>
</evidence>
<dbReference type="PROSITE" id="PS51274">
    <property type="entry name" value="GATASE_COBBQ"/>
    <property type="match status" value="1"/>
</dbReference>
<dbReference type="NCBIfam" id="NF001989">
    <property type="entry name" value="PRK00784.1"/>
    <property type="match status" value="1"/>
</dbReference>
<evidence type="ECO:0000313" key="7">
    <source>
        <dbReference type="EMBL" id="MCI0183072.1"/>
    </source>
</evidence>
<feature type="domain" description="CobB/CobQ-like glutamine amidotransferase" evidence="6">
    <location>
        <begin position="271"/>
        <end position="460"/>
    </location>
</feature>
<comment type="caution">
    <text evidence="7">The sequence shown here is derived from an EMBL/GenBank/DDBJ whole genome shotgun (WGS) entry which is preliminary data.</text>
</comment>
<name>A0A9X2AE82_9BACL</name>
<dbReference type="InterPro" id="IPR002586">
    <property type="entry name" value="CobQ/CobB/MinD/ParA_Nub-bd_dom"/>
</dbReference>